<dbReference type="PANTHER" id="PTHR43317:SF1">
    <property type="entry name" value="THERMOSPERMINE SYNTHASE ACAULIS5"/>
    <property type="match status" value="1"/>
</dbReference>
<proteinExistence type="inferred from homology"/>
<dbReference type="PROSITE" id="PS51006">
    <property type="entry name" value="PABS_2"/>
    <property type="match status" value="1"/>
</dbReference>
<evidence type="ECO:0000259" key="5">
    <source>
        <dbReference type="PROSITE" id="PS51006"/>
    </source>
</evidence>
<evidence type="ECO:0000256" key="4">
    <source>
        <dbReference type="PROSITE-ProRule" id="PRU00354"/>
    </source>
</evidence>
<sequence>MRNTRKAPKHAIDISEDEGVRYLHFGSDWVQGAMRIARPWSLELAYTREMMAGLLLRPAASWPRSALLVGLGAGSLAKFIYRNLPECRTTAVEINPQVEFVARQFFKLPDDAQRLDVVTGCGADYMLGGTRTFDYILVDGFDPEARTGPLDTIPFYQACRARLSENGLLAINLLGRDRSFPASVERLHQAFDGRLAVFPSCDSGNTIAFATGGDPVDVSLDDMRARATQLKKDTRLDLLPTITRLQIANPLPEGRLRI</sequence>
<keyword evidence="2 4" id="KW-0808">Transferase</keyword>
<dbReference type="Gene3D" id="3.40.50.150">
    <property type="entry name" value="Vaccinia Virus protein VP39"/>
    <property type="match status" value="1"/>
</dbReference>
<feature type="active site" description="Proton acceptor" evidence="4">
    <location>
        <position position="139"/>
    </location>
</feature>
<reference evidence="6" key="1">
    <citation type="submission" date="2022-01" db="EMBL/GenBank/DDBJ databases">
        <authorList>
            <person name="Jo J.-H."/>
            <person name="Im W.-T."/>
        </authorList>
    </citation>
    <scope>NUCLEOTIDE SEQUENCE</scope>
    <source>
        <strain evidence="6">XY25</strain>
    </source>
</reference>
<dbReference type="RefSeq" id="WP_275708955.1">
    <property type="nucleotide sequence ID" value="NZ_JAKLTN010000001.1"/>
</dbReference>
<accession>A0ABS9K0M9</accession>
<dbReference type="SUPFAM" id="SSF53335">
    <property type="entry name" value="S-adenosyl-L-methionine-dependent methyltransferases"/>
    <property type="match status" value="1"/>
</dbReference>
<evidence type="ECO:0000313" key="6">
    <source>
        <dbReference type="EMBL" id="MCG2576715.1"/>
    </source>
</evidence>
<keyword evidence="7" id="KW-1185">Reference proteome</keyword>
<comment type="caution">
    <text evidence="6">The sequence shown here is derived from an EMBL/GenBank/DDBJ whole genome shotgun (WGS) entry which is preliminary data.</text>
</comment>
<organism evidence="6 7">
    <name type="scientific">Dechloromonas hankyongensis</name>
    <dbReference type="NCBI Taxonomy" id="2908002"/>
    <lineage>
        <taxon>Bacteria</taxon>
        <taxon>Pseudomonadati</taxon>
        <taxon>Pseudomonadota</taxon>
        <taxon>Betaproteobacteria</taxon>
        <taxon>Rhodocyclales</taxon>
        <taxon>Azonexaceae</taxon>
        <taxon>Dechloromonas</taxon>
    </lineage>
</organism>
<dbReference type="Proteomes" id="UP001165384">
    <property type="component" value="Unassembled WGS sequence"/>
</dbReference>
<name>A0ABS9K0M9_9RHOO</name>
<dbReference type="InterPro" id="IPR030374">
    <property type="entry name" value="PABS"/>
</dbReference>
<evidence type="ECO:0000313" key="7">
    <source>
        <dbReference type="Proteomes" id="UP001165384"/>
    </source>
</evidence>
<feature type="domain" description="PABS" evidence="5">
    <location>
        <begin position="1"/>
        <end position="214"/>
    </location>
</feature>
<evidence type="ECO:0000256" key="3">
    <source>
        <dbReference type="ARBA" id="ARBA00023115"/>
    </source>
</evidence>
<evidence type="ECO:0000256" key="2">
    <source>
        <dbReference type="ARBA" id="ARBA00022679"/>
    </source>
</evidence>
<keyword evidence="3 4" id="KW-0620">Polyamine biosynthesis</keyword>
<dbReference type="InterPro" id="IPR029063">
    <property type="entry name" value="SAM-dependent_MTases_sf"/>
</dbReference>
<dbReference type="EMBL" id="JAKLTN010000001">
    <property type="protein sequence ID" value="MCG2576715.1"/>
    <property type="molecule type" value="Genomic_DNA"/>
</dbReference>
<comment type="similarity">
    <text evidence="1">Belongs to the spermidine/spermine synthase family.</text>
</comment>
<gene>
    <name evidence="6" type="ORF">LZ012_06870</name>
</gene>
<dbReference type="PANTHER" id="PTHR43317">
    <property type="entry name" value="THERMOSPERMINE SYNTHASE ACAULIS5"/>
    <property type="match status" value="1"/>
</dbReference>
<evidence type="ECO:0000256" key="1">
    <source>
        <dbReference type="ARBA" id="ARBA00007867"/>
    </source>
</evidence>
<dbReference type="Pfam" id="PF01564">
    <property type="entry name" value="Spermine_synth"/>
    <property type="match status" value="1"/>
</dbReference>
<protein>
    <submittedName>
        <fullName evidence="6">Spermidine synthase</fullName>
    </submittedName>
</protein>